<dbReference type="AlphaFoldDB" id="A0A9D4R594"/>
<keyword evidence="2" id="KW-1185">Reference proteome</keyword>
<protein>
    <submittedName>
        <fullName evidence="1">Uncharacterized protein</fullName>
    </submittedName>
</protein>
<organism evidence="1 2">
    <name type="scientific">Dreissena polymorpha</name>
    <name type="common">Zebra mussel</name>
    <name type="synonym">Mytilus polymorpha</name>
    <dbReference type="NCBI Taxonomy" id="45954"/>
    <lineage>
        <taxon>Eukaryota</taxon>
        <taxon>Metazoa</taxon>
        <taxon>Spiralia</taxon>
        <taxon>Lophotrochozoa</taxon>
        <taxon>Mollusca</taxon>
        <taxon>Bivalvia</taxon>
        <taxon>Autobranchia</taxon>
        <taxon>Heteroconchia</taxon>
        <taxon>Euheterodonta</taxon>
        <taxon>Imparidentia</taxon>
        <taxon>Neoheterodontei</taxon>
        <taxon>Myida</taxon>
        <taxon>Dreissenoidea</taxon>
        <taxon>Dreissenidae</taxon>
        <taxon>Dreissena</taxon>
    </lineage>
</organism>
<gene>
    <name evidence="1" type="ORF">DPMN_098031</name>
</gene>
<reference evidence="1" key="2">
    <citation type="submission" date="2020-11" db="EMBL/GenBank/DDBJ databases">
        <authorList>
            <person name="McCartney M.A."/>
            <person name="Auch B."/>
            <person name="Kono T."/>
            <person name="Mallez S."/>
            <person name="Becker A."/>
            <person name="Gohl D.M."/>
            <person name="Silverstein K.A.T."/>
            <person name="Koren S."/>
            <person name="Bechman K.B."/>
            <person name="Herman A."/>
            <person name="Abrahante J.E."/>
            <person name="Garbe J."/>
        </authorList>
    </citation>
    <scope>NUCLEOTIDE SEQUENCE</scope>
    <source>
        <strain evidence="1">Duluth1</strain>
        <tissue evidence="1">Whole animal</tissue>
    </source>
</reference>
<evidence type="ECO:0000313" key="2">
    <source>
        <dbReference type="Proteomes" id="UP000828390"/>
    </source>
</evidence>
<comment type="caution">
    <text evidence="1">The sequence shown here is derived from an EMBL/GenBank/DDBJ whole genome shotgun (WGS) entry which is preliminary data.</text>
</comment>
<dbReference type="EMBL" id="JAIWYP010000003">
    <property type="protein sequence ID" value="KAH3855464.1"/>
    <property type="molecule type" value="Genomic_DNA"/>
</dbReference>
<accession>A0A9D4R594</accession>
<proteinExistence type="predicted"/>
<evidence type="ECO:0000313" key="1">
    <source>
        <dbReference type="EMBL" id="KAH3855464.1"/>
    </source>
</evidence>
<sequence>MFPDEEREIALVFESDIERLARAPIPITVPMAVVRKKRNDHPKLLPLQCEQIREKVRNLDEQQDN</sequence>
<name>A0A9D4R594_DREPO</name>
<reference evidence="1" key="1">
    <citation type="journal article" date="2019" name="bioRxiv">
        <title>The Genome of the Zebra Mussel, Dreissena polymorpha: A Resource for Invasive Species Research.</title>
        <authorList>
            <person name="McCartney M.A."/>
            <person name="Auch B."/>
            <person name="Kono T."/>
            <person name="Mallez S."/>
            <person name="Zhang Y."/>
            <person name="Obille A."/>
            <person name="Becker A."/>
            <person name="Abrahante J.E."/>
            <person name="Garbe J."/>
            <person name="Badalamenti J.P."/>
            <person name="Herman A."/>
            <person name="Mangelson H."/>
            <person name="Liachko I."/>
            <person name="Sullivan S."/>
            <person name="Sone E.D."/>
            <person name="Koren S."/>
            <person name="Silverstein K.A.T."/>
            <person name="Beckman K.B."/>
            <person name="Gohl D.M."/>
        </authorList>
    </citation>
    <scope>NUCLEOTIDE SEQUENCE</scope>
    <source>
        <strain evidence="1">Duluth1</strain>
        <tissue evidence="1">Whole animal</tissue>
    </source>
</reference>
<dbReference type="Proteomes" id="UP000828390">
    <property type="component" value="Unassembled WGS sequence"/>
</dbReference>